<name>A0AAJ2K3X8_9BACL</name>
<comment type="caution">
    <text evidence="2">The sequence shown here is derived from an EMBL/GenBank/DDBJ whole genome shotgun (WGS) entry which is preliminary data.</text>
</comment>
<dbReference type="EMBL" id="JAVYAA010000010">
    <property type="protein sequence ID" value="MDT8979974.1"/>
    <property type="molecule type" value="Genomic_DNA"/>
</dbReference>
<dbReference type="Proteomes" id="UP001250538">
    <property type="component" value="Unassembled WGS sequence"/>
</dbReference>
<feature type="domain" description="YqbQ/XkdQ" evidence="1">
    <location>
        <begin position="25"/>
        <end position="321"/>
    </location>
</feature>
<dbReference type="AlphaFoldDB" id="A0AAJ2K3X8"/>
<evidence type="ECO:0000313" key="3">
    <source>
        <dbReference type="Proteomes" id="UP001250538"/>
    </source>
</evidence>
<accession>A0AAJ2K3X8</accession>
<evidence type="ECO:0000259" key="1">
    <source>
        <dbReference type="Pfam" id="PF24032"/>
    </source>
</evidence>
<dbReference type="RefSeq" id="WP_315747335.1">
    <property type="nucleotide sequence ID" value="NZ_JAVYAA010000010.1"/>
</dbReference>
<reference evidence="3" key="1">
    <citation type="submission" date="2023-09" db="EMBL/GenBank/DDBJ databases">
        <title>Paenibacillus sp. chi10 Genome sequencing and assembly.</title>
        <authorList>
            <person name="Kim I."/>
        </authorList>
    </citation>
    <scope>NUCLEOTIDE SEQUENCE [LARGE SCALE GENOMIC DNA]</scope>
    <source>
        <strain evidence="3">chi10</strain>
    </source>
</reference>
<protein>
    <recommendedName>
        <fullName evidence="1">YqbQ/XkdQ domain-containing protein</fullName>
    </recommendedName>
</protein>
<dbReference type="InterPro" id="IPR056937">
    <property type="entry name" value="YqbQ/XkdQ"/>
</dbReference>
<evidence type="ECO:0000313" key="2">
    <source>
        <dbReference type="EMBL" id="MDT8979974.1"/>
    </source>
</evidence>
<dbReference type="Pfam" id="PF24032">
    <property type="entry name" value="YQBQ"/>
    <property type="match status" value="1"/>
</dbReference>
<keyword evidence="3" id="KW-1185">Reference proteome</keyword>
<proteinExistence type="predicted"/>
<gene>
    <name evidence="2" type="ORF">RQP50_27470</name>
</gene>
<organism evidence="2 3">
    <name type="scientific">Paenibacillus suaedae</name>
    <dbReference type="NCBI Taxonomy" id="3077233"/>
    <lineage>
        <taxon>Bacteria</taxon>
        <taxon>Bacillati</taxon>
        <taxon>Bacillota</taxon>
        <taxon>Bacilli</taxon>
        <taxon>Bacillales</taxon>
        <taxon>Paenibacillaceae</taxon>
        <taxon>Paenibacillus</taxon>
    </lineage>
</organism>
<sequence length="325" mass="37086">MKGIAVLYGKEKARQILTDAITELSWSSYRDEICRSMNVRLRDAAGLKVAGMLMCFAQQGSELKLNAANQFFHGPIIRYEVDEFTNDWEIDARDVGWYLTKNKGSRPYLKGEAGAELQRYIKTTGVDFRCPKLGFNLDERYGTMSHSDVILDVLQKAYERTGYHYYVDVVRTDQSFYLEVRREGTNTRVPIFVPEQIESSSAGYTIEDTYTVVTAQKWKDELIASATTKSDAGAIKSLGRMEEIIEVGENEKPATVAEQRLKSLSKPKQLKKITVRHEDHSLAKLRAGWLVMLKTDHVSKWIVESAQTSVKNGMYVVKMELERRE</sequence>